<dbReference type="InterPro" id="IPR011611">
    <property type="entry name" value="PfkB_dom"/>
</dbReference>
<dbReference type="GO" id="GO:0016301">
    <property type="term" value="F:kinase activity"/>
    <property type="evidence" value="ECO:0007669"/>
    <property type="project" value="UniProtKB-KW"/>
</dbReference>
<evidence type="ECO:0000256" key="2">
    <source>
        <dbReference type="ARBA" id="ARBA00022777"/>
    </source>
</evidence>
<dbReference type="Pfam" id="PF00294">
    <property type="entry name" value="PfkB"/>
    <property type="match status" value="1"/>
</dbReference>
<dbReference type="InterPro" id="IPR029056">
    <property type="entry name" value="Ribokinase-like"/>
</dbReference>
<reference evidence="4 5" key="1">
    <citation type="submission" date="2022-04" db="EMBL/GenBank/DDBJ databases">
        <title>Roseobacter sp. WL0113 is a bacterium isolated from neritic sediment.</title>
        <authorList>
            <person name="Wang L."/>
            <person name="He W."/>
            <person name="Zhang D.-F."/>
        </authorList>
    </citation>
    <scope>NUCLEOTIDE SEQUENCE [LARGE SCALE GENOMIC DNA]</scope>
    <source>
        <strain evidence="4 5">WL0113</strain>
    </source>
</reference>
<keyword evidence="2 4" id="KW-0418">Kinase</keyword>
<dbReference type="Gene3D" id="3.40.1190.20">
    <property type="match status" value="1"/>
</dbReference>
<sequence>MSLLVVGALHLDVVLRAPHVPALDETVAGSAVDYVFGGKAGNQAVAAARLGAEVAFAGRVGADAFGHKLRHTLAHAGVDITQLQDDPGPSGMSAAIVDAQGDYAAVIVSAANLNIDAGAIRIPDGTELVLLQNEIPEAVNLTVVRSAGAAGARVWLNAGPAR</sequence>
<dbReference type="PANTHER" id="PTHR10584">
    <property type="entry name" value="SUGAR KINASE"/>
    <property type="match status" value="1"/>
</dbReference>
<evidence type="ECO:0000313" key="4">
    <source>
        <dbReference type="EMBL" id="MCV3272862.1"/>
    </source>
</evidence>
<dbReference type="PRINTS" id="PR00990">
    <property type="entry name" value="RIBOKINASE"/>
</dbReference>
<feature type="non-terminal residue" evidence="4">
    <location>
        <position position="162"/>
    </location>
</feature>
<evidence type="ECO:0000256" key="1">
    <source>
        <dbReference type="ARBA" id="ARBA00022679"/>
    </source>
</evidence>
<dbReference type="Proteomes" id="UP001208690">
    <property type="component" value="Unassembled WGS sequence"/>
</dbReference>
<organism evidence="4 5">
    <name type="scientific">Roseobacter sinensis</name>
    <dbReference type="NCBI Taxonomy" id="2931391"/>
    <lineage>
        <taxon>Bacteria</taxon>
        <taxon>Pseudomonadati</taxon>
        <taxon>Pseudomonadota</taxon>
        <taxon>Alphaproteobacteria</taxon>
        <taxon>Rhodobacterales</taxon>
        <taxon>Roseobacteraceae</taxon>
        <taxon>Roseobacter</taxon>
    </lineage>
</organism>
<dbReference type="PANTHER" id="PTHR10584:SF166">
    <property type="entry name" value="RIBOKINASE"/>
    <property type="match status" value="1"/>
</dbReference>
<comment type="caution">
    <text evidence="4">The sequence shown here is derived from an EMBL/GenBank/DDBJ whole genome shotgun (WGS) entry which is preliminary data.</text>
</comment>
<protein>
    <submittedName>
        <fullName evidence="4">PfkB family carbohydrate kinase</fullName>
    </submittedName>
</protein>
<accession>A0ABT3BGZ7</accession>
<proteinExistence type="predicted"/>
<feature type="domain" description="Carbohydrate kinase PfkB" evidence="3">
    <location>
        <begin position="3"/>
        <end position="117"/>
    </location>
</feature>
<keyword evidence="5" id="KW-1185">Reference proteome</keyword>
<evidence type="ECO:0000259" key="3">
    <source>
        <dbReference type="Pfam" id="PF00294"/>
    </source>
</evidence>
<keyword evidence="1" id="KW-0808">Transferase</keyword>
<gene>
    <name evidence="4" type="ORF">MUB52_15620</name>
</gene>
<dbReference type="EMBL" id="JALIEB010000010">
    <property type="protein sequence ID" value="MCV3272862.1"/>
    <property type="molecule type" value="Genomic_DNA"/>
</dbReference>
<dbReference type="RefSeq" id="WP_263845178.1">
    <property type="nucleotide sequence ID" value="NZ_JALIEB010000010.1"/>
</dbReference>
<evidence type="ECO:0000313" key="5">
    <source>
        <dbReference type="Proteomes" id="UP001208690"/>
    </source>
</evidence>
<dbReference type="SUPFAM" id="SSF53613">
    <property type="entry name" value="Ribokinase-like"/>
    <property type="match status" value="1"/>
</dbReference>
<dbReference type="InterPro" id="IPR002139">
    <property type="entry name" value="Ribo/fructo_kinase"/>
</dbReference>
<name>A0ABT3BGZ7_9RHOB</name>